<dbReference type="GO" id="GO:0016226">
    <property type="term" value="P:iron-sulfur cluster assembly"/>
    <property type="evidence" value="ECO:0007669"/>
    <property type="project" value="InterPro"/>
</dbReference>
<dbReference type="GO" id="GO:0005506">
    <property type="term" value="F:iron ion binding"/>
    <property type="evidence" value="ECO:0007669"/>
    <property type="project" value="InterPro"/>
</dbReference>
<dbReference type="EMBL" id="SORE01000007">
    <property type="protein sequence ID" value="TDY51475.1"/>
    <property type="molecule type" value="Genomic_DNA"/>
</dbReference>
<dbReference type="InterPro" id="IPR002871">
    <property type="entry name" value="NIF_FeS_clus_asmbl_NifU_N"/>
</dbReference>
<dbReference type="Pfam" id="PF01592">
    <property type="entry name" value="NifU_N"/>
    <property type="match status" value="1"/>
</dbReference>
<dbReference type="NCBIfam" id="TIGR01994">
    <property type="entry name" value="SUF_scaf_2"/>
    <property type="match status" value="1"/>
</dbReference>
<protein>
    <submittedName>
        <fullName evidence="3">Nitrogen fixation NifU-like protein</fullName>
    </submittedName>
</protein>
<dbReference type="OrthoDB" id="9804157at2"/>
<gene>
    <name evidence="3" type="ORF">BX592_10743</name>
</gene>
<dbReference type="Gene3D" id="3.90.1010.10">
    <property type="match status" value="1"/>
</dbReference>
<dbReference type="FunFam" id="3.90.1010.10:FF:000002">
    <property type="entry name" value="Iron-sulfur cluster assembly scaffold protein NifU"/>
    <property type="match status" value="1"/>
</dbReference>
<feature type="domain" description="NIF system FeS cluster assembly NifU N-terminal" evidence="2">
    <location>
        <begin position="8"/>
        <end position="129"/>
    </location>
</feature>
<evidence type="ECO:0000259" key="2">
    <source>
        <dbReference type="Pfam" id="PF01592"/>
    </source>
</evidence>
<accession>A0A4R8LXD3</accession>
<reference evidence="3 4" key="1">
    <citation type="submission" date="2019-03" db="EMBL/GenBank/DDBJ databases">
        <title>Genomic Encyclopedia of Type Strains, Phase III (KMG-III): the genomes of soil and plant-associated and newly described type strains.</title>
        <authorList>
            <person name="Whitman W."/>
        </authorList>
    </citation>
    <scope>NUCLEOTIDE SEQUENCE [LARGE SCALE GENOMIC DNA]</scope>
    <source>
        <strain evidence="3 4">LMG 29544</strain>
    </source>
</reference>
<comment type="similarity">
    <text evidence="1">Belongs to the NifU family.</text>
</comment>
<dbReference type="GO" id="GO:0051536">
    <property type="term" value="F:iron-sulfur cluster binding"/>
    <property type="evidence" value="ECO:0007669"/>
    <property type="project" value="InterPro"/>
</dbReference>
<evidence type="ECO:0000256" key="1">
    <source>
        <dbReference type="ARBA" id="ARBA00006420"/>
    </source>
</evidence>
<dbReference type="Proteomes" id="UP000295509">
    <property type="component" value="Unassembled WGS sequence"/>
</dbReference>
<name>A0A4R8LXD3_9BURK</name>
<sequence>MNDIRDLYQQVIFDHYRRPHNRRDIDHASHHAEGYNPLCGDRVKLELRIENGIVTEVGFDGEGCAIATASASMMTDLIKGKTLAEAEQLIQRFQSMVTSDHEPAQSETQGLGKTTILAGVREFPARVKCATLAWRTLSAALHHKEHYEE</sequence>
<keyword evidence="4" id="KW-1185">Reference proteome</keyword>
<dbReference type="RefSeq" id="WP_134191819.1">
    <property type="nucleotide sequence ID" value="NZ_JBHLUW010000046.1"/>
</dbReference>
<evidence type="ECO:0000313" key="4">
    <source>
        <dbReference type="Proteomes" id="UP000295509"/>
    </source>
</evidence>
<comment type="caution">
    <text evidence="3">The sequence shown here is derived from an EMBL/GenBank/DDBJ whole genome shotgun (WGS) entry which is preliminary data.</text>
</comment>
<dbReference type="CDD" id="cd06664">
    <property type="entry name" value="IscU_like"/>
    <property type="match status" value="1"/>
</dbReference>
<evidence type="ECO:0000313" key="3">
    <source>
        <dbReference type="EMBL" id="TDY51475.1"/>
    </source>
</evidence>
<dbReference type="SUPFAM" id="SSF82649">
    <property type="entry name" value="SufE/NifU"/>
    <property type="match status" value="1"/>
</dbReference>
<proteinExistence type="inferred from homology"/>
<organism evidence="3 4">
    <name type="scientific">Paraburkholderia rhizosphaerae</name>
    <dbReference type="NCBI Taxonomy" id="480658"/>
    <lineage>
        <taxon>Bacteria</taxon>
        <taxon>Pseudomonadati</taxon>
        <taxon>Pseudomonadota</taxon>
        <taxon>Betaproteobacteria</taxon>
        <taxon>Burkholderiales</taxon>
        <taxon>Burkholderiaceae</taxon>
        <taxon>Paraburkholderia</taxon>
    </lineage>
</organism>
<dbReference type="AlphaFoldDB" id="A0A4R8LXD3"/>
<dbReference type="PANTHER" id="PTHR10093">
    <property type="entry name" value="IRON-SULFUR CLUSTER ASSEMBLY ENZYME NIFU HOMOLOG"/>
    <property type="match status" value="1"/>
</dbReference>